<keyword evidence="1" id="KW-1185">Reference proteome</keyword>
<dbReference type="WBParaSite" id="nRc.2.0.1.t06866-RA">
    <property type="protein sequence ID" value="nRc.2.0.1.t06866-RA"/>
    <property type="gene ID" value="nRc.2.0.1.g06866"/>
</dbReference>
<evidence type="ECO:0000313" key="2">
    <source>
        <dbReference type="WBParaSite" id="nRc.2.0.1.t06866-RA"/>
    </source>
</evidence>
<accession>A0A915I033</accession>
<reference evidence="2" key="1">
    <citation type="submission" date="2022-11" db="UniProtKB">
        <authorList>
            <consortium name="WormBaseParasite"/>
        </authorList>
    </citation>
    <scope>IDENTIFICATION</scope>
</reference>
<evidence type="ECO:0000313" key="1">
    <source>
        <dbReference type="Proteomes" id="UP000887565"/>
    </source>
</evidence>
<dbReference type="AlphaFoldDB" id="A0A915I033"/>
<dbReference type="Proteomes" id="UP000887565">
    <property type="component" value="Unplaced"/>
</dbReference>
<sequence>MSGLKSFCETDHLLMQKPIPIPTQESEFLPVVTRMHFEYCFVSTLRHRFFRLNISLLRNNKRTPRFHGRRRRFRCIRVENEFQLDLHFTVGTCFDRRRQRIQIVET</sequence>
<proteinExistence type="predicted"/>
<protein>
    <submittedName>
        <fullName evidence="2">Uncharacterized protein</fullName>
    </submittedName>
</protein>
<name>A0A915I033_ROMCU</name>
<organism evidence="1 2">
    <name type="scientific">Romanomermis culicivorax</name>
    <name type="common">Nematode worm</name>
    <dbReference type="NCBI Taxonomy" id="13658"/>
    <lineage>
        <taxon>Eukaryota</taxon>
        <taxon>Metazoa</taxon>
        <taxon>Ecdysozoa</taxon>
        <taxon>Nematoda</taxon>
        <taxon>Enoplea</taxon>
        <taxon>Dorylaimia</taxon>
        <taxon>Mermithida</taxon>
        <taxon>Mermithoidea</taxon>
        <taxon>Mermithidae</taxon>
        <taxon>Romanomermis</taxon>
    </lineage>
</organism>